<organism evidence="2 3">
    <name type="scientific">Cudoniella acicularis</name>
    <dbReference type="NCBI Taxonomy" id="354080"/>
    <lineage>
        <taxon>Eukaryota</taxon>
        <taxon>Fungi</taxon>
        <taxon>Dikarya</taxon>
        <taxon>Ascomycota</taxon>
        <taxon>Pezizomycotina</taxon>
        <taxon>Leotiomycetes</taxon>
        <taxon>Helotiales</taxon>
        <taxon>Tricladiaceae</taxon>
        <taxon>Cudoniella</taxon>
    </lineage>
</organism>
<proteinExistence type="predicted"/>
<evidence type="ECO:0000313" key="2">
    <source>
        <dbReference type="EMBL" id="KAF4626457.1"/>
    </source>
</evidence>
<dbReference type="OrthoDB" id="3564543at2759"/>
<dbReference type="Proteomes" id="UP000566819">
    <property type="component" value="Unassembled WGS sequence"/>
</dbReference>
<reference evidence="2 3" key="1">
    <citation type="submission" date="2020-03" db="EMBL/GenBank/DDBJ databases">
        <title>Draft Genome Sequence of Cudoniella acicularis.</title>
        <authorList>
            <person name="Buettner E."/>
            <person name="Kellner H."/>
        </authorList>
    </citation>
    <scope>NUCLEOTIDE SEQUENCE [LARGE SCALE GENOMIC DNA]</scope>
    <source>
        <strain evidence="2 3">DSM 108380</strain>
    </source>
</reference>
<feature type="compositionally biased region" description="Pro residues" evidence="1">
    <location>
        <begin position="74"/>
        <end position="84"/>
    </location>
</feature>
<evidence type="ECO:0000313" key="3">
    <source>
        <dbReference type="Proteomes" id="UP000566819"/>
    </source>
</evidence>
<name>A0A8H4VY23_9HELO</name>
<sequence length="302" mass="33714">MHGAKDQISVPQATSQRPDITNTARWNLVRDRASEALSEVLLLFFFVLLLAARSLRHLVRDIDLLSPAQEVIAPPAPSATPIPATPVQKPSTRPVPKPSRPLPRLSINPIRIVPTVESPLPSEPSSSPPSTPVLKGQEAREYVERVRQQIRQYARQQAYSPDSPSPPSSPYVPPQRRQPSRPSTGPLSSNPSTNLPSTGPPFVQLVSIVKGCFYCHNKHEDSIQHRHRNKCPWFLHHLEVGTCHLNDRGELCLGPKRNGYVTALPFWDSTISQGEQVKARTDGTEWDEVVIKRARNPVVFRH</sequence>
<evidence type="ECO:0000256" key="1">
    <source>
        <dbReference type="SAM" id="MobiDB-lite"/>
    </source>
</evidence>
<feature type="compositionally biased region" description="Low complexity" evidence="1">
    <location>
        <begin position="114"/>
        <end position="125"/>
    </location>
</feature>
<feature type="region of interest" description="Disordered" evidence="1">
    <location>
        <begin position="73"/>
        <end position="199"/>
    </location>
</feature>
<dbReference type="EMBL" id="JAAMPI010001148">
    <property type="protein sequence ID" value="KAF4626457.1"/>
    <property type="molecule type" value="Genomic_DNA"/>
</dbReference>
<dbReference type="PRINTS" id="PR01217">
    <property type="entry name" value="PRICHEXTENSN"/>
</dbReference>
<protein>
    <submittedName>
        <fullName evidence="2">Uncharacterized protein</fullName>
    </submittedName>
</protein>
<feature type="compositionally biased region" description="Basic and acidic residues" evidence="1">
    <location>
        <begin position="137"/>
        <end position="147"/>
    </location>
</feature>
<comment type="caution">
    <text evidence="2">The sequence shown here is derived from an EMBL/GenBank/DDBJ whole genome shotgun (WGS) entry which is preliminary data.</text>
</comment>
<feature type="compositionally biased region" description="Pro residues" evidence="1">
    <location>
        <begin position="163"/>
        <end position="173"/>
    </location>
</feature>
<accession>A0A8H4VY23</accession>
<feature type="compositionally biased region" description="Low complexity" evidence="1">
    <location>
        <begin position="174"/>
        <end position="199"/>
    </location>
</feature>
<keyword evidence="3" id="KW-1185">Reference proteome</keyword>
<gene>
    <name evidence="2" type="ORF">G7Y89_g11702</name>
</gene>
<feature type="compositionally biased region" description="Low complexity" evidence="1">
    <location>
        <begin position="149"/>
        <end position="162"/>
    </location>
</feature>
<dbReference type="AlphaFoldDB" id="A0A8H4VY23"/>